<dbReference type="SUPFAM" id="SSF47336">
    <property type="entry name" value="ACP-like"/>
    <property type="match status" value="1"/>
</dbReference>
<dbReference type="PROSITE" id="PS50075">
    <property type="entry name" value="CARRIER"/>
    <property type="match status" value="1"/>
</dbReference>
<keyword evidence="1" id="KW-0677">Repeat</keyword>
<dbReference type="PANTHER" id="PTHR45527">
    <property type="entry name" value="NONRIBOSOMAL PEPTIDE SYNTHETASE"/>
    <property type="match status" value="1"/>
</dbReference>
<dbReference type="Pfam" id="PF00550">
    <property type="entry name" value="PP-binding"/>
    <property type="match status" value="1"/>
</dbReference>
<protein>
    <submittedName>
        <fullName evidence="3">Amino acid adenylation domain-containing protein</fullName>
    </submittedName>
</protein>
<dbReference type="RefSeq" id="WP_068579497.1">
    <property type="nucleotide sequence ID" value="NZ_FTNK01000008.1"/>
</dbReference>
<reference evidence="3 4" key="1">
    <citation type="submission" date="2017-01" db="EMBL/GenBank/DDBJ databases">
        <authorList>
            <person name="Varghese N."/>
            <person name="Submissions S."/>
        </authorList>
    </citation>
    <scope>NUCLEOTIDE SEQUENCE [LARGE SCALE GENOMIC DNA]</scope>
    <source>
        <strain evidence="3 4">ATCC 23464</strain>
    </source>
</reference>
<evidence type="ECO:0000256" key="1">
    <source>
        <dbReference type="ARBA" id="ARBA00022737"/>
    </source>
</evidence>
<proteinExistence type="predicted"/>
<dbReference type="Proteomes" id="UP000186666">
    <property type="component" value="Unassembled WGS sequence"/>
</dbReference>
<dbReference type="InterPro" id="IPR020845">
    <property type="entry name" value="AMP-binding_CS"/>
</dbReference>
<dbReference type="Gene3D" id="3.30.300.30">
    <property type="match status" value="1"/>
</dbReference>
<dbReference type="Gene3D" id="3.40.50.12780">
    <property type="entry name" value="N-terminal domain of ligase-like"/>
    <property type="match status" value="1"/>
</dbReference>
<dbReference type="InterPro" id="IPR009081">
    <property type="entry name" value="PP-bd_ACP"/>
</dbReference>
<gene>
    <name evidence="3" type="ORF">SAMN05421578_108119</name>
</gene>
<dbReference type="SUPFAM" id="SSF56801">
    <property type="entry name" value="Acetyl-CoA synthetase-like"/>
    <property type="match status" value="1"/>
</dbReference>
<evidence type="ECO:0000313" key="4">
    <source>
        <dbReference type="Proteomes" id="UP000186666"/>
    </source>
</evidence>
<evidence type="ECO:0000313" key="3">
    <source>
        <dbReference type="EMBL" id="SIR18927.1"/>
    </source>
</evidence>
<dbReference type="InterPro" id="IPR036736">
    <property type="entry name" value="ACP-like_sf"/>
</dbReference>
<keyword evidence="4" id="KW-1185">Reference proteome</keyword>
<dbReference type="InterPro" id="IPR000873">
    <property type="entry name" value="AMP-dep_synth/lig_dom"/>
</dbReference>
<organism evidence="3 4">
    <name type="scientific">Paenibacillus macquariensis</name>
    <dbReference type="NCBI Taxonomy" id="948756"/>
    <lineage>
        <taxon>Bacteria</taxon>
        <taxon>Bacillati</taxon>
        <taxon>Bacillota</taxon>
        <taxon>Bacilli</taxon>
        <taxon>Bacillales</taxon>
        <taxon>Paenibacillaceae</taxon>
        <taxon>Paenibacillus</taxon>
    </lineage>
</organism>
<dbReference type="Gene3D" id="1.10.1200.10">
    <property type="entry name" value="ACP-like"/>
    <property type="match status" value="1"/>
</dbReference>
<accession>A0ABY1K2Z8</accession>
<comment type="caution">
    <text evidence="3">The sequence shown here is derived from an EMBL/GenBank/DDBJ whole genome shotgun (WGS) entry which is preliminary data.</text>
</comment>
<dbReference type="PANTHER" id="PTHR45527:SF1">
    <property type="entry name" value="FATTY ACID SYNTHASE"/>
    <property type="match status" value="1"/>
</dbReference>
<dbReference type="InterPro" id="IPR042099">
    <property type="entry name" value="ANL_N_sf"/>
</dbReference>
<sequence>MEKILDILERNVRIYKEKVAISENSRDITYGNLNALSNGYLKKLQDGGVKAKDVVAVALECSIEAIAAMIAILKIGAAYTVINKDYPESRKQLMREILDVKFTIDEIMEPDRNLADEWTCVPRSPEQLCYVIFTSGTTSLPKAVGIPDRGILRLLQEERFGFSPDKTISHISPLEFDASIIEIWGGLLSGMTIALISKTEILNIYQVEKRINQGIDMMWVTCSLFNFWVDKKPEMLQRLSHVITGGEQLSLTHVREALKYTKVINGYGPTENAVITTLDVMENSVDEIAIGTPIYGTETYIVDDHGNLSTEGELYTGGLGVALGYLGNEERTKESFVTWNNIDVYKTGDLVRMNDEGKLVYLGRKDTQVKINGYRVDLQEIEYTVKSLGIKNCHAFVQEKRIYLAITTKDEHLSSKLKQILPVYMIPSKIVYMNELPLTAYGKTDTKAVYNNYFITKSKKIAQIIQKYVGDADKISEYKNIFEFGIDSIIVWEISREINHQFNSDLSFFDIIENPTVHQISNMLGEEYYAANNL</sequence>
<name>A0ABY1K2Z8_9BACL</name>
<feature type="domain" description="Carrier" evidence="2">
    <location>
        <begin position="452"/>
        <end position="528"/>
    </location>
</feature>
<dbReference type="Pfam" id="PF00501">
    <property type="entry name" value="AMP-binding"/>
    <property type="match status" value="1"/>
</dbReference>
<dbReference type="PROSITE" id="PS00455">
    <property type="entry name" value="AMP_BINDING"/>
    <property type="match status" value="1"/>
</dbReference>
<dbReference type="EMBL" id="FTNK01000008">
    <property type="protein sequence ID" value="SIR18927.1"/>
    <property type="molecule type" value="Genomic_DNA"/>
</dbReference>
<evidence type="ECO:0000259" key="2">
    <source>
        <dbReference type="PROSITE" id="PS50075"/>
    </source>
</evidence>
<dbReference type="InterPro" id="IPR045851">
    <property type="entry name" value="AMP-bd_C_sf"/>
</dbReference>